<dbReference type="EMBL" id="GG662693">
    <property type="protein sequence ID" value="EAR96502.2"/>
    <property type="molecule type" value="Genomic_DNA"/>
</dbReference>
<keyword evidence="2" id="KW-1185">Reference proteome</keyword>
<accession>I7MJP4</accession>
<dbReference type="InParanoid" id="I7MJP4"/>
<protein>
    <submittedName>
        <fullName evidence="1">Uncharacterized protein</fullName>
    </submittedName>
</protein>
<proteinExistence type="predicted"/>
<dbReference type="RefSeq" id="XP_001016747.2">
    <property type="nucleotide sequence ID" value="XM_001016747.3"/>
</dbReference>
<organism evidence="1 2">
    <name type="scientific">Tetrahymena thermophila (strain SB210)</name>
    <dbReference type="NCBI Taxonomy" id="312017"/>
    <lineage>
        <taxon>Eukaryota</taxon>
        <taxon>Sar</taxon>
        <taxon>Alveolata</taxon>
        <taxon>Ciliophora</taxon>
        <taxon>Intramacronucleata</taxon>
        <taxon>Oligohymenophorea</taxon>
        <taxon>Hymenostomatida</taxon>
        <taxon>Tetrahymenina</taxon>
        <taxon>Tetrahymenidae</taxon>
        <taxon>Tetrahymena</taxon>
    </lineage>
</organism>
<dbReference type="KEGG" id="tet:TTHERM_00191710"/>
<gene>
    <name evidence="1" type="ORF">TTHERM_00191710</name>
</gene>
<sequence length="529" mass="63114">MRQSNLVTCQKHKRKMLFICRNIDKCECCLKLFCERCVSSFKKKNQKKNYIDNENYLQIEHDFELYEEFINKIEQLCVTNENYYQIFNQILCLYTQSQIQSQKLKMRILLDLKVSLKICSVFQNNLLQLSQQNRNSRQQISELTLSQSNIQQLRIFYSDKIVQKYSNLLQAIVNAEQEPISYQNTLFKQFSGLKGKYIKQQKFDGIQRQFPKYFVVLNRFLYVYNQEQQFFSQFDLSLGVELPNQIYLPDRIKIPIKCQITPVTGNIIAIHHQKSLHFVDIQSPQKYKKYIFRDLIQSLTPFGKNSKKIILQFKGRLELWLLDNNGIRCLKRFFHPVIQYYNNKCIVLQDSKKIIWYSAFSVLTINLITGNIEHSVLTREYIDYNPNYFQQNVDELINDILAQSIGVLRKFSIQNIKKINNQLLLIQYQDYIEIRQIADLILIERIENLQCESTAIIYENILLLAKTKDKTNVQIVNLQDYTIKQIFSSKEMYTKAIYCDSKLYLVKHTYFEISNRNQYFNTLVLDVYM</sequence>
<reference evidence="2" key="1">
    <citation type="journal article" date="2006" name="PLoS Biol.">
        <title>Macronuclear genome sequence of the ciliate Tetrahymena thermophila, a model eukaryote.</title>
        <authorList>
            <person name="Eisen J.A."/>
            <person name="Coyne R.S."/>
            <person name="Wu M."/>
            <person name="Wu D."/>
            <person name="Thiagarajan M."/>
            <person name="Wortman J.R."/>
            <person name="Badger J.H."/>
            <person name="Ren Q."/>
            <person name="Amedeo P."/>
            <person name="Jones K.M."/>
            <person name="Tallon L.J."/>
            <person name="Delcher A.L."/>
            <person name="Salzberg S.L."/>
            <person name="Silva J.C."/>
            <person name="Haas B.J."/>
            <person name="Majoros W.H."/>
            <person name="Farzad M."/>
            <person name="Carlton J.M."/>
            <person name="Smith R.K. Jr."/>
            <person name="Garg J."/>
            <person name="Pearlman R.E."/>
            <person name="Karrer K.M."/>
            <person name="Sun L."/>
            <person name="Manning G."/>
            <person name="Elde N.C."/>
            <person name="Turkewitz A.P."/>
            <person name="Asai D.J."/>
            <person name="Wilkes D.E."/>
            <person name="Wang Y."/>
            <person name="Cai H."/>
            <person name="Collins K."/>
            <person name="Stewart B.A."/>
            <person name="Lee S.R."/>
            <person name="Wilamowska K."/>
            <person name="Weinberg Z."/>
            <person name="Ruzzo W.L."/>
            <person name="Wloga D."/>
            <person name="Gaertig J."/>
            <person name="Frankel J."/>
            <person name="Tsao C.-C."/>
            <person name="Gorovsky M.A."/>
            <person name="Keeling P.J."/>
            <person name="Waller R.F."/>
            <person name="Patron N.J."/>
            <person name="Cherry J.M."/>
            <person name="Stover N.A."/>
            <person name="Krieger C.J."/>
            <person name="del Toro C."/>
            <person name="Ryder H.F."/>
            <person name="Williamson S.C."/>
            <person name="Barbeau R.A."/>
            <person name="Hamilton E.P."/>
            <person name="Orias E."/>
        </authorList>
    </citation>
    <scope>NUCLEOTIDE SEQUENCE [LARGE SCALE GENOMIC DNA]</scope>
    <source>
        <strain evidence="2">SB210</strain>
    </source>
</reference>
<dbReference type="Proteomes" id="UP000009168">
    <property type="component" value="Unassembled WGS sequence"/>
</dbReference>
<dbReference type="GeneID" id="7837483"/>
<dbReference type="AlphaFoldDB" id="I7MJP4"/>
<evidence type="ECO:0000313" key="2">
    <source>
        <dbReference type="Proteomes" id="UP000009168"/>
    </source>
</evidence>
<name>I7MJP4_TETTS</name>
<evidence type="ECO:0000313" key="1">
    <source>
        <dbReference type="EMBL" id="EAR96502.2"/>
    </source>
</evidence>